<name>A0A844GL79_9CHRO</name>
<evidence type="ECO:0000313" key="5">
    <source>
        <dbReference type="Proteomes" id="UP000437131"/>
    </source>
</evidence>
<dbReference type="AlphaFoldDB" id="A0A844GL79"/>
<dbReference type="SUPFAM" id="SSF49879">
    <property type="entry name" value="SMAD/FHA domain"/>
    <property type="match status" value="1"/>
</dbReference>
<dbReference type="InterPro" id="IPR008984">
    <property type="entry name" value="SMAD_FHA_dom_sf"/>
</dbReference>
<dbReference type="Pfam" id="PF00498">
    <property type="entry name" value="FHA"/>
    <property type="match status" value="1"/>
</dbReference>
<dbReference type="InterPro" id="IPR000253">
    <property type="entry name" value="FHA_dom"/>
</dbReference>
<feature type="coiled-coil region" evidence="1">
    <location>
        <begin position="678"/>
        <end position="715"/>
    </location>
</feature>
<feature type="coiled-coil region" evidence="1">
    <location>
        <begin position="356"/>
        <end position="383"/>
    </location>
</feature>
<dbReference type="PROSITE" id="PS50006">
    <property type="entry name" value="FHA_DOMAIN"/>
    <property type="match status" value="1"/>
</dbReference>
<accession>A0A844GL79</accession>
<dbReference type="Proteomes" id="UP000437131">
    <property type="component" value="Unassembled WGS sequence"/>
</dbReference>
<protein>
    <submittedName>
        <fullName evidence="4">FHA domain-containing protein</fullName>
    </submittedName>
</protein>
<dbReference type="CDD" id="cd00060">
    <property type="entry name" value="FHA"/>
    <property type="match status" value="1"/>
</dbReference>
<dbReference type="RefSeq" id="WP_155082342.1">
    <property type="nucleotide sequence ID" value="NZ_WMIA01000001.1"/>
</dbReference>
<keyword evidence="2" id="KW-0472">Membrane</keyword>
<gene>
    <name evidence="4" type="ORF">GGC33_00010</name>
</gene>
<dbReference type="SMART" id="SM00240">
    <property type="entry name" value="FHA"/>
    <property type="match status" value="1"/>
</dbReference>
<sequence length="715" mass="82824">MAPKADKLAQNIDSIKSFLRRKLATYPELNEVIEKIKYIEKTLSEKKLTLQIISNNETLNQALFDLISNYPEFTQTYQIKYDLTPSSPLPISPQIKNILTLKRLIVDSTEIIEEYILEKDHNYLIGRCPENPIFLDSNIYQGISWKHAEINPIENKQGEIRWQITDLNSSNGTFINGEKLNGSTILNNSDTITLAYPELKANIPCFEISQESINFSENINNEYQYIIDCDLLLLILDNNNLSHNEKEFLVNLDISFLSKVFIIVDFAEESHVNLEETNTNLENQINSLNIEYKIELFFLKLKAFYQEEGQENLSRIEQKNQDKFIKALSNIIKRQPENILAKRLTAKLNPLVSPLEQILIQEDEELKEKIKESQDKLTKITQKNWKEITKNAISNVKEEKDKFFKQIKSDLAQAKNSVLDNFSKRSIVGKIQNFVDELQPTIFKKQGQPHVKLLPVYGDINADLNEVLIKFTTNSVEKWALKEWDKIINHYNHGGLNDLLKRVYTYVDVIPDLFSESPFSPPAELDIANNFLISFMGIESEVRHKQVSMGGYIMKTLRANMMQIMMMATMLLAILGQKMGKNEIFGQLSQWFQRFPFLLGLAVFALIFFLTNSYNQDNNLKLEEAEDKLKKEVNTYYQSLSKNLIEKVIQDINLALEYEANRIDSALERVQETYGEYISETEKQQVIIKANLESLKEKEKNLSKEIIEFKKLANT</sequence>
<comment type="caution">
    <text evidence="4">The sequence shown here is derived from an EMBL/GenBank/DDBJ whole genome shotgun (WGS) entry which is preliminary data.</text>
</comment>
<keyword evidence="2" id="KW-0812">Transmembrane</keyword>
<feature type="domain" description="FHA" evidence="3">
    <location>
        <begin position="123"/>
        <end position="180"/>
    </location>
</feature>
<proteinExistence type="predicted"/>
<evidence type="ECO:0000256" key="2">
    <source>
        <dbReference type="SAM" id="Phobius"/>
    </source>
</evidence>
<keyword evidence="1" id="KW-0175">Coiled coil</keyword>
<evidence type="ECO:0000256" key="1">
    <source>
        <dbReference type="SAM" id="Coils"/>
    </source>
</evidence>
<feature type="transmembrane region" description="Helical" evidence="2">
    <location>
        <begin position="557"/>
        <end position="575"/>
    </location>
</feature>
<feature type="transmembrane region" description="Helical" evidence="2">
    <location>
        <begin position="595"/>
        <end position="614"/>
    </location>
</feature>
<organism evidence="4 5">
    <name type="scientific">Cyanobacterium aponinum 0216</name>
    <dbReference type="NCBI Taxonomy" id="2676140"/>
    <lineage>
        <taxon>Bacteria</taxon>
        <taxon>Bacillati</taxon>
        <taxon>Cyanobacteriota</taxon>
        <taxon>Cyanophyceae</taxon>
        <taxon>Oscillatoriophycideae</taxon>
        <taxon>Chroococcales</taxon>
        <taxon>Geminocystaceae</taxon>
        <taxon>Cyanobacterium</taxon>
    </lineage>
</organism>
<dbReference type="Gene3D" id="2.60.200.20">
    <property type="match status" value="1"/>
</dbReference>
<evidence type="ECO:0000313" key="4">
    <source>
        <dbReference type="EMBL" id="MTF37324.1"/>
    </source>
</evidence>
<evidence type="ECO:0000259" key="3">
    <source>
        <dbReference type="PROSITE" id="PS50006"/>
    </source>
</evidence>
<dbReference type="EMBL" id="WMIA01000001">
    <property type="protein sequence ID" value="MTF37324.1"/>
    <property type="molecule type" value="Genomic_DNA"/>
</dbReference>
<keyword evidence="2" id="KW-1133">Transmembrane helix</keyword>
<feature type="coiled-coil region" evidence="1">
    <location>
        <begin position="264"/>
        <end position="291"/>
    </location>
</feature>
<reference evidence="4 5" key="1">
    <citation type="submission" date="2019-11" db="EMBL/GenBank/DDBJ databases">
        <title>Isolation of a new High Light Tolerant Cyanobacteria.</title>
        <authorList>
            <person name="Dobson Z."/>
            <person name="Vaughn N."/>
            <person name="Vaughn M."/>
            <person name="Fromme P."/>
            <person name="Mazor Y."/>
        </authorList>
    </citation>
    <scope>NUCLEOTIDE SEQUENCE [LARGE SCALE GENOMIC DNA]</scope>
    <source>
        <strain evidence="4 5">0216</strain>
    </source>
</reference>